<reference evidence="2" key="2">
    <citation type="journal article" date="2023" name="IMA Fungus">
        <title>Comparative genomic study of the Penicillium genus elucidates a diverse pangenome and 15 lateral gene transfer events.</title>
        <authorList>
            <person name="Petersen C."/>
            <person name="Sorensen T."/>
            <person name="Nielsen M.R."/>
            <person name="Sondergaard T.E."/>
            <person name="Sorensen J.L."/>
            <person name="Fitzpatrick D.A."/>
            <person name="Frisvad J.C."/>
            <person name="Nielsen K.L."/>
        </authorList>
    </citation>
    <scope>NUCLEOTIDE SEQUENCE</scope>
    <source>
        <strain evidence="2">IBT 21472</strain>
    </source>
</reference>
<gene>
    <name evidence="2" type="ORF">N7476_008499</name>
</gene>
<feature type="compositionally biased region" description="Basic and acidic residues" evidence="1">
    <location>
        <begin position="250"/>
        <end position="263"/>
    </location>
</feature>
<dbReference type="InterPro" id="IPR013240">
    <property type="entry name" value="DNA-dir_RNA_pol1_su_RPA34"/>
</dbReference>
<protein>
    <recommendedName>
        <fullName evidence="4">DNA-directed RNA polymerase I subunit RPA34.5</fullName>
    </recommendedName>
</protein>
<evidence type="ECO:0000256" key="1">
    <source>
        <dbReference type="SAM" id="MobiDB-lite"/>
    </source>
</evidence>
<dbReference type="Pfam" id="PF08208">
    <property type="entry name" value="RNA_polI_A34"/>
    <property type="match status" value="1"/>
</dbReference>
<dbReference type="EMBL" id="JAPZBO010000008">
    <property type="protein sequence ID" value="KAJ5307843.1"/>
    <property type="molecule type" value="Genomic_DNA"/>
</dbReference>
<evidence type="ECO:0000313" key="3">
    <source>
        <dbReference type="Proteomes" id="UP001147746"/>
    </source>
</evidence>
<keyword evidence="3" id="KW-1185">Reference proteome</keyword>
<evidence type="ECO:0008006" key="4">
    <source>
        <dbReference type="Google" id="ProtNLM"/>
    </source>
</evidence>
<dbReference type="GO" id="GO:0006360">
    <property type="term" value="P:transcription by RNA polymerase I"/>
    <property type="evidence" value="ECO:0007669"/>
    <property type="project" value="InterPro"/>
</dbReference>
<feature type="region of interest" description="Disordered" evidence="1">
    <location>
        <begin position="214"/>
        <end position="318"/>
    </location>
</feature>
<feature type="compositionally biased region" description="Low complexity" evidence="1">
    <location>
        <begin position="1"/>
        <end position="19"/>
    </location>
</feature>
<feature type="compositionally biased region" description="Low complexity" evidence="1">
    <location>
        <begin position="44"/>
        <end position="57"/>
    </location>
</feature>
<feature type="region of interest" description="Disordered" evidence="1">
    <location>
        <begin position="1"/>
        <end position="114"/>
    </location>
</feature>
<name>A0A9W9PRW1_9EURO</name>
<feature type="compositionally biased region" description="Basic and acidic residues" evidence="1">
    <location>
        <begin position="24"/>
        <end position="41"/>
    </location>
</feature>
<dbReference type="AlphaFoldDB" id="A0A9W9PRW1"/>
<feature type="compositionally biased region" description="Basic residues" evidence="1">
    <location>
        <begin position="301"/>
        <end position="318"/>
    </location>
</feature>
<evidence type="ECO:0000313" key="2">
    <source>
        <dbReference type="EMBL" id="KAJ5307843.1"/>
    </source>
</evidence>
<organism evidence="2 3">
    <name type="scientific">Penicillium atrosanguineum</name>
    <dbReference type="NCBI Taxonomy" id="1132637"/>
    <lineage>
        <taxon>Eukaryota</taxon>
        <taxon>Fungi</taxon>
        <taxon>Dikarya</taxon>
        <taxon>Ascomycota</taxon>
        <taxon>Pezizomycotina</taxon>
        <taxon>Eurotiomycetes</taxon>
        <taxon>Eurotiomycetidae</taxon>
        <taxon>Eurotiales</taxon>
        <taxon>Aspergillaceae</taxon>
        <taxon>Penicillium</taxon>
    </lineage>
</organism>
<sequence length="318" mass="34422">MAASSSSESDSSSSRSSTSPEPGNHQKESVKSVSKAVKDDSSSDDTSSGSDSSSGSESESDSDNEMDTTEDAPKEQAPSKKINVSGPQPYKPPKGFQSAKKQSPPSSNASSLLSDLRGKQVIHITAPSYLPLSKVKEISMSKIMKGEPILGYEGKSYGIPAESFNDDQSEGKTLLVFDQNTQTYTNKADRIPSYHVQEMVHVPEADKAAVEALRDTVKPARPQPKGLKMRFRPVGSLPAPPEILGSDSESDARPSKASAGERKERKRKHHHTDDAAQAAAIPQKKSKKHSQENDADESSHKKSKKSHKDHKRKKSERA</sequence>
<reference evidence="2" key="1">
    <citation type="submission" date="2022-12" db="EMBL/GenBank/DDBJ databases">
        <authorList>
            <person name="Petersen C."/>
        </authorList>
    </citation>
    <scope>NUCLEOTIDE SEQUENCE</scope>
    <source>
        <strain evidence="2">IBT 21472</strain>
    </source>
</reference>
<feature type="compositionally biased region" description="Basic and acidic residues" evidence="1">
    <location>
        <begin position="289"/>
        <end position="300"/>
    </location>
</feature>
<dbReference type="Proteomes" id="UP001147746">
    <property type="component" value="Unassembled WGS sequence"/>
</dbReference>
<proteinExistence type="predicted"/>
<feature type="compositionally biased region" description="Acidic residues" evidence="1">
    <location>
        <begin position="58"/>
        <end position="70"/>
    </location>
</feature>
<dbReference type="PANTHER" id="PTHR28155">
    <property type="entry name" value="ACR243WP"/>
    <property type="match status" value="1"/>
</dbReference>
<comment type="caution">
    <text evidence="2">The sequence shown here is derived from an EMBL/GenBank/DDBJ whole genome shotgun (WGS) entry which is preliminary data.</text>
</comment>
<feature type="compositionally biased region" description="Low complexity" evidence="1">
    <location>
        <begin position="97"/>
        <end position="114"/>
    </location>
</feature>
<dbReference type="InterPro" id="IPR053263">
    <property type="entry name" value="Euk_RPA34_RNAP_subunit"/>
</dbReference>
<dbReference type="PANTHER" id="PTHR28155:SF1">
    <property type="entry name" value="DNA-DIRECTED RNA POLYMERASE I SUBUNIT RPA34.5-DOMAIN-CONTAINING PROTEIN"/>
    <property type="match status" value="1"/>
</dbReference>
<accession>A0A9W9PRW1</accession>